<evidence type="ECO:0000259" key="3">
    <source>
        <dbReference type="Pfam" id="PF09851"/>
    </source>
</evidence>
<reference evidence="5 6" key="1">
    <citation type="submission" date="2020-07" db="EMBL/GenBank/DDBJ databases">
        <title>Above-ground endophytic microbial communities from plants in different locations in the United States.</title>
        <authorList>
            <person name="Frank C."/>
        </authorList>
    </citation>
    <scope>NUCLEOTIDE SEQUENCE [LARGE SCALE GENOMIC DNA]</scope>
    <source>
        <strain evidence="5 6">WPL5_2</strain>
    </source>
</reference>
<feature type="compositionally biased region" description="Low complexity" evidence="1">
    <location>
        <begin position="188"/>
        <end position="205"/>
    </location>
</feature>
<proteinExistence type="predicted"/>
<gene>
    <name evidence="5" type="ORF">FHW23_000187</name>
</gene>
<organism evidence="5 6">
    <name type="scientific">Curtobacterium pusillum</name>
    <dbReference type="NCBI Taxonomy" id="69373"/>
    <lineage>
        <taxon>Bacteria</taxon>
        <taxon>Bacillati</taxon>
        <taxon>Actinomycetota</taxon>
        <taxon>Actinomycetes</taxon>
        <taxon>Micrococcales</taxon>
        <taxon>Microbacteriaceae</taxon>
        <taxon>Curtobacterium</taxon>
    </lineage>
</organism>
<name>A0AAW3T1G5_9MICO</name>
<accession>A0AAW3T1G5</accession>
<protein>
    <recommendedName>
        <fullName evidence="7">DUF2510 domain-containing protein</fullName>
    </recommendedName>
</protein>
<feature type="region of interest" description="Disordered" evidence="1">
    <location>
        <begin position="183"/>
        <end position="205"/>
    </location>
</feature>
<dbReference type="Pfam" id="PF09851">
    <property type="entry name" value="SHOCT"/>
    <property type="match status" value="1"/>
</dbReference>
<evidence type="ECO:0000313" key="5">
    <source>
        <dbReference type="EMBL" id="MBA8988955.1"/>
    </source>
</evidence>
<dbReference type="Pfam" id="PF03703">
    <property type="entry name" value="bPH_2"/>
    <property type="match status" value="1"/>
</dbReference>
<evidence type="ECO:0008006" key="7">
    <source>
        <dbReference type="Google" id="ProtNLM"/>
    </source>
</evidence>
<dbReference type="Proteomes" id="UP000590225">
    <property type="component" value="Unassembled WGS sequence"/>
</dbReference>
<feature type="domain" description="DUF2510" evidence="4">
    <location>
        <begin position="9"/>
        <end position="39"/>
    </location>
</feature>
<evidence type="ECO:0000256" key="1">
    <source>
        <dbReference type="SAM" id="MobiDB-lite"/>
    </source>
</evidence>
<dbReference type="InterPro" id="IPR018649">
    <property type="entry name" value="SHOCT"/>
</dbReference>
<feature type="domain" description="SHOCT" evidence="3">
    <location>
        <begin position="210"/>
        <end position="237"/>
    </location>
</feature>
<dbReference type="RefSeq" id="WP_182514880.1">
    <property type="nucleotide sequence ID" value="NZ_JACGXP010000001.1"/>
</dbReference>
<dbReference type="InterPro" id="IPR018929">
    <property type="entry name" value="DUF2510"/>
</dbReference>
<evidence type="ECO:0000259" key="2">
    <source>
        <dbReference type="Pfam" id="PF03703"/>
    </source>
</evidence>
<dbReference type="AlphaFoldDB" id="A0AAW3T1G5"/>
<dbReference type="EMBL" id="JACGXP010000001">
    <property type="protein sequence ID" value="MBA8988955.1"/>
    <property type="molecule type" value="Genomic_DNA"/>
</dbReference>
<comment type="caution">
    <text evidence="5">The sequence shown here is derived from an EMBL/GenBank/DDBJ whole genome shotgun (WGS) entry which is preliminary data.</text>
</comment>
<sequence>MTNTAPPPAGWYPDSQGTTRWWDGQQWTEQTQAAPDPAAAPAQRSGLGSKLADAGRNLVTRTDPAARADVIWSAVGKPITQIGGGRYTLTPEYLHFESGTLRTNAQQIRTHEIHDVDAKQSMAQKARGLGTIILWADRSGGREEVRLEDIPNFREGVNAINDAAFKAREGLRVRQQTSHVNYQGTPFPTSAPAAPVASPSAPSAASDLNAELERLAGFHQSGVLTDEEFSAAKRKLLGL</sequence>
<dbReference type="InterPro" id="IPR005182">
    <property type="entry name" value="YdbS-like_PH"/>
</dbReference>
<evidence type="ECO:0000259" key="4">
    <source>
        <dbReference type="Pfam" id="PF10708"/>
    </source>
</evidence>
<feature type="domain" description="YdbS-like PH" evidence="2">
    <location>
        <begin position="86"/>
        <end position="155"/>
    </location>
</feature>
<evidence type="ECO:0000313" key="6">
    <source>
        <dbReference type="Proteomes" id="UP000590225"/>
    </source>
</evidence>
<dbReference type="Pfam" id="PF10708">
    <property type="entry name" value="DUF2510"/>
    <property type="match status" value="1"/>
</dbReference>